<dbReference type="InterPro" id="IPR051828">
    <property type="entry name" value="HAD-like_hydrolase_domain"/>
</dbReference>
<dbReference type="Gene3D" id="3.40.50.1000">
    <property type="entry name" value="HAD superfamily/HAD-like"/>
    <property type="match status" value="1"/>
</dbReference>
<dbReference type="EMBL" id="KN847334">
    <property type="protein sequence ID" value="KIW44466.1"/>
    <property type="molecule type" value="Genomic_DNA"/>
</dbReference>
<dbReference type="PANTHER" id="PTHR46191">
    <property type="match status" value="1"/>
</dbReference>
<dbReference type="Gene3D" id="1.10.150.720">
    <property type="entry name" value="Haloacid dehalogenase-like hydrolase"/>
    <property type="match status" value="1"/>
</dbReference>
<accession>A0A0D2AXF3</accession>
<protein>
    <recommendedName>
        <fullName evidence="3">Haloacid dehalogenase, type II</fullName>
    </recommendedName>
</protein>
<dbReference type="RefSeq" id="XP_016264682.1">
    <property type="nucleotide sequence ID" value="XM_016403677.1"/>
</dbReference>
<dbReference type="GO" id="GO:0005634">
    <property type="term" value="C:nucleus"/>
    <property type="evidence" value="ECO:0007669"/>
    <property type="project" value="TreeGrafter"/>
</dbReference>
<dbReference type="Proteomes" id="UP000053342">
    <property type="component" value="Unassembled WGS sequence"/>
</dbReference>
<evidence type="ECO:0000313" key="2">
    <source>
        <dbReference type="Proteomes" id="UP000053342"/>
    </source>
</evidence>
<dbReference type="InterPro" id="IPR023214">
    <property type="entry name" value="HAD_sf"/>
</dbReference>
<reference evidence="1 2" key="1">
    <citation type="submission" date="2015-01" db="EMBL/GenBank/DDBJ databases">
        <title>The Genome Sequence of Exophiala oligosperma CBS72588.</title>
        <authorList>
            <consortium name="The Broad Institute Genomics Platform"/>
            <person name="Cuomo C."/>
            <person name="de Hoog S."/>
            <person name="Gorbushina A."/>
            <person name="Stielow B."/>
            <person name="Teixiera M."/>
            <person name="Abouelleil A."/>
            <person name="Chapman S.B."/>
            <person name="Priest M."/>
            <person name="Young S.K."/>
            <person name="Wortman J."/>
            <person name="Nusbaum C."/>
            <person name="Birren B."/>
        </authorList>
    </citation>
    <scope>NUCLEOTIDE SEQUENCE [LARGE SCALE GENOMIC DNA]</scope>
    <source>
        <strain evidence="1 2">CBS 72588</strain>
    </source>
</reference>
<keyword evidence="2" id="KW-1185">Reference proteome</keyword>
<dbReference type="HOGENOM" id="CLU_045011_8_0_1"/>
<proteinExistence type="predicted"/>
<dbReference type="PANTHER" id="PTHR46191:SF2">
    <property type="entry name" value="HALOACID DEHALOGENASE-LIKE HYDROLASE DOMAIN-CONTAINING PROTEIN 3"/>
    <property type="match status" value="1"/>
</dbReference>
<organism evidence="1 2">
    <name type="scientific">Exophiala oligosperma</name>
    <dbReference type="NCBI Taxonomy" id="215243"/>
    <lineage>
        <taxon>Eukaryota</taxon>
        <taxon>Fungi</taxon>
        <taxon>Dikarya</taxon>
        <taxon>Ascomycota</taxon>
        <taxon>Pezizomycotina</taxon>
        <taxon>Eurotiomycetes</taxon>
        <taxon>Chaetothyriomycetidae</taxon>
        <taxon>Chaetothyriales</taxon>
        <taxon>Herpotrichiellaceae</taxon>
        <taxon>Exophiala</taxon>
    </lineage>
</organism>
<dbReference type="VEuPathDB" id="FungiDB:PV06_02932"/>
<dbReference type="STRING" id="215243.A0A0D2AXF3"/>
<dbReference type="OrthoDB" id="444127at2759"/>
<sequence>MSVFQNFQTFFKSLTSPKRVPTFVVTLDALGTLYRFKQPVARQYIDLARKSGLKDNVDTDRLNASFKEAFKHYNAAYPNYGKGQLESPEEWWTKVIDRAFGQVVDQNVELPRNLGSLLYRHFAGRDAYELYPDVWPFFQALRSLKKDFSDPDGPLIATGVVTNSDPRVSTVLQELGLTVQAKPPERRIGDALSNAWTDAKLQRLDGLFSYEALAYSRDNDIDFLSTSYETDCQKPDPDAWIEGQKLVHVLPIIRKAVALRDSPSTNVSEYMQKTAQSAGYRVGELLWLHIGDEYEKDYAGATEASLDALLLTRETDGDMPHKINTSAAPDIPTISSLKEATLIINLKARELFQRGS</sequence>
<dbReference type="Pfam" id="PF00702">
    <property type="entry name" value="Hydrolase"/>
    <property type="match status" value="1"/>
</dbReference>
<dbReference type="AlphaFoldDB" id="A0A0D2AXF3"/>
<evidence type="ECO:0000313" key="1">
    <source>
        <dbReference type="EMBL" id="KIW44466.1"/>
    </source>
</evidence>
<dbReference type="SUPFAM" id="SSF56784">
    <property type="entry name" value="HAD-like"/>
    <property type="match status" value="1"/>
</dbReference>
<evidence type="ECO:0008006" key="3">
    <source>
        <dbReference type="Google" id="ProtNLM"/>
    </source>
</evidence>
<dbReference type="InterPro" id="IPR044924">
    <property type="entry name" value="HAD-SF_hydro_IA_REG-2-like_cap"/>
</dbReference>
<dbReference type="InterPro" id="IPR036412">
    <property type="entry name" value="HAD-like_sf"/>
</dbReference>
<gene>
    <name evidence="1" type="ORF">PV06_02932</name>
</gene>
<dbReference type="GeneID" id="27355006"/>
<name>A0A0D2AXF3_9EURO</name>